<feature type="compositionally biased region" description="Low complexity" evidence="1">
    <location>
        <begin position="94"/>
        <end position="104"/>
    </location>
</feature>
<dbReference type="Proteomes" id="UP000630615">
    <property type="component" value="Unassembled WGS sequence"/>
</dbReference>
<keyword evidence="3" id="KW-0732">Signal</keyword>
<keyword evidence="2" id="KW-1133">Transmembrane helix</keyword>
<name>A0ABQ1NHD7_9ENTE</name>
<proteinExistence type="predicted"/>
<evidence type="ECO:0000256" key="2">
    <source>
        <dbReference type="SAM" id="Phobius"/>
    </source>
</evidence>
<accession>A0ABQ1NHD7</accession>
<feature type="compositionally biased region" description="Low complexity" evidence="1">
    <location>
        <begin position="163"/>
        <end position="178"/>
    </location>
</feature>
<dbReference type="NCBIfam" id="TIGR01167">
    <property type="entry name" value="LPXTG_anchor"/>
    <property type="match status" value="1"/>
</dbReference>
<keyword evidence="2" id="KW-0472">Membrane</keyword>
<feature type="compositionally biased region" description="Low complexity" evidence="1">
    <location>
        <begin position="62"/>
        <end position="86"/>
    </location>
</feature>
<gene>
    <name evidence="4" type="ORF">GCM10011573_02910</name>
</gene>
<feature type="transmembrane region" description="Helical" evidence="2">
    <location>
        <begin position="189"/>
        <end position="206"/>
    </location>
</feature>
<feature type="chain" id="PRO_5046303457" description="Gram-positive cocci surface proteins LPxTG domain-containing protein" evidence="3">
    <location>
        <begin position="22"/>
        <end position="210"/>
    </location>
</feature>
<keyword evidence="2" id="KW-0812">Transmembrane</keyword>
<feature type="region of interest" description="Disordered" evidence="1">
    <location>
        <begin position="54"/>
        <end position="183"/>
    </location>
</feature>
<feature type="compositionally biased region" description="Low complexity" evidence="1">
    <location>
        <begin position="120"/>
        <end position="134"/>
    </location>
</feature>
<evidence type="ECO:0000256" key="1">
    <source>
        <dbReference type="SAM" id="MobiDB-lite"/>
    </source>
</evidence>
<evidence type="ECO:0000313" key="5">
    <source>
        <dbReference type="Proteomes" id="UP000630615"/>
    </source>
</evidence>
<dbReference type="EMBL" id="BMKI01000001">
    <property type="protein sequence ID" value="GGC76714.1"/>
    <property type="molecule type" value="Genomic_DNA"/>
</dbReference>
<feature type="compositionally biased region" description="Polar residues" evidence="1">
    <location>
        <begin position="135"/>
        <end position="147"/>
    </location>
</feature>
<evidence type="ECO:0000256" key="3">
    <source>
        <dbReference type="SAM" id="SignalP"/>
    </source>
</evidence>
<comment type="caution">
    <text evidence="4">The sequence shown here is derived from an EMBL/GenBank/DDBJ whole genome shotgun (WGS) entry which is preliminary data.</text>
</comment>
<evidence type="ECO:0000313" key="4">
    <source>
        <dbReference type="EMBL" id="GGC76714.1"/>
    </source>
</evidence>
<dbReference type="RefSeq" id="WP_088268140.1">
    <property type="nucleotide sequence ID" value="NZ_BMKI01000001.1"/>
</dbReference>
<keyword evidence="5" id="KW-1185">Reference proteome</keyword>
<reference evidence="5" key="1">
    <citation type="journal article" date="2019" name="Int. J. Syst. Evol. Microbiol.">
        <title>The Global Catalogue of Microorganisms (GCM) 10K type strain sequencing project: providing services to taxonomists for standard genome sequencing and annotation.</title>
        <authorList>
            <consortium name="The Broad Institute Genomics Platform"/>
            <consortium name="The Broad Institute Genome Sequencing Center for Infectious Disease"/>
            <person name="Wu L."/>
            <person name="Ma J."/>
        </authorList>
    </citation>
    <scope>NUCLEOTIDE SEQUENCE [LARGE SCALE GENOMIC DNA]</scope>
    <source>
        <strain evidence="5">CGMCC 1.15942</strain>
    </source>
</reference>
<feature type="signal peptide" evidence="3">
    <location>
        <begin position="1"/>
        <end position="21"/>
    </location>
</feature>
<organism evidence="4 5">
    <name type="scientific">Enterococcus wangshanyuanii</name>
    <dbReference type="NCBI Taxonomy" id="2005703"/>
    <lineage>
        <taxon>Bacteria</taxon>
        <taxon>Bacillati</taxon>
        <taxon>Bacillota</taxon>
        <taxon>Bacilli</taxon>
        <taxon>Lactobacillales</taxon>
        <taxon>Enterococcaceae</taxon>
        <taxon>Enterococcus</taxon>
    </lineage>
</organism>
<protein>
    <recommendedName>
        <fullName evidence="6">Gram-positive cocci surface proteins LPxTG domain-containing protein</fullName>
    </recommendedName>
</protein>
<evidence type="ECO:0008006" key="6">
    <source>
        <dbReference type="Google" id="ProtNLM"/>
    </source>
</evidence>
<sequence length="210" mass="22705">MFKKYFIIALAIFLTGFWAIAAEAETIIVTPSHIIKDQKDYYLDGHTWYNDGKPINSDSLFSTEESSAVESTTTESTTETTTIEASDSTKETTTETTSSLSAASVEKETSVPSSTAIGIETSTTTSVESSIENEQTSASNKESSTDVNEPLVKTSKVERIEAPSNNPTSSSNNTSMSNRLPETGEKSPIVISFLGIVLIGCAIFLFNRRI</sequence>